<gene>
    <name evidence="2" type="ORF">NU887_18285</name>
</gene>
<accession>A0A9X2P6L0</accession>
<keyword evidence="3" id="KW-1185">Reference proteome</keyword>
<evidence type="ECO:0000313" key="3">
    <source>
        <dbReference type="Proteomes" id="UP001142175"/>
    </source>
</evidence>
<name>A0A9X2P6L0_9BACT</name>
<dbReference type="EMBL" id="JANSUY010000021">
    <property type="protein sequence ID" value="MCR9016988.1"/>
    <property type="molecule type" value="Genomic_DNA"/>
</dbReference>
<keyword evidence="1" id="KW-1133">Transmembrane helix</keyword>
<feature type="transmembrane region" description="Helical" evidence="1">
    <location>
        <begin position="37"/>
        <end position="57"/>
    </location>
</feature>
<feature type="transmembrane region" description="Helical" evidence="1">
    <location>
        <begin position="102"/>
        <end position="121"/>
    </location>
</feature>
<proteinExistence type="predicted"/>
<protein>
    <submittedName>
        <fullName evidence="2">DUF2784 domain-containing protein</fullName>
    </submittedName>
</protein>
<comment type="caution">
    <text evidence="2">The sequence shown here is derived from an EMBL/GenBank/DDBJ whole genome shotgun (WGS) entry which is preliminary data.</text>
</comment>
<keyword evidence="1" id="KW-0472">Membrane</keyword>
<dbReference type="Pfam" id="PF10861">
    <property type="entry name" value="DUF2784"/>
    <property type="match status" value="1"/>
</dbReference>
<evidence type="ECO:0000256" key="1">
    <source>
        <dbReference type="SAM" id="Phobius"/>
    </source>
</evidence>
<dbReference type="Proteomes" id="UP001142175">
    <property type="component" value="Unassembled WGS sequence"/>
</dbReference>
<sequence>MSGELLKMADHFFIVFHTFLICFNLFAWIWKPLRKWHLAVISLTLASWVFLGIWYGWGYCLLTDWHWEVLRKSGIQDLPDSYISYILQRFFGLNFKDKTVDGFTLVFALLAFLVSIKVNFFSKGL</sequence>
<feature type="transmembrane region" description="Helical" evidence="1">
    <location>
        <begin position="12"/>
        <end position="30"/>
    </location>
</feature>
<organism evidence="2 3">
    <name type="scientific">Aquiflexum gelatinilyticum</name>
    <dbReference type="NCBI Taxonomy" id="2961943"/>
    <lineage>
        <taxon>Bacteria</taxon>
        <taxon>Pseudomonadati</taxon>
        <taxon>Bacteroidota</taxon>
        <taxon>Cytophagia</taxon>
        <taxon>Cytophagales</taxon>
        <taxon>Cyclobacteriaceae</taxon>
        <taxon>Aquiflexum</taxon>
    </lineage>
</organism>
<dbReference type="AlphaFoldDB" id="A0A9X2P6L0"/>
<dbReference type="InterPro" id="IPR021218">
    <property type="entry name" value="DUF2784"/>
</dbReference>
<dbReference type="RefSeq" id="WP_258424833.1">
    <property type="nucleotide sequence ID" value="NZ_JANSUY010000021.1"/>
</dbReference>
<reference evidence="2" key="1">
    <citation type="submission" date="2022-08" db="EMBL/GenBank/DDBJ databases">
        <authorList>
            <person name="Zhang D."/>
        </authorList>
    </citation>
    <scope>NUCLEOTIDE SEQUENCE</scope>
    <source>
        <strain evidence="2">XJ19-11</strain>
    </source>
</reference>
<evidence type="ECO:0000313" key="2">
    <source>
        <dbReference type="EMBL" id="MCR9016988.1"/>
    </source>
</evidence>
<keyword evidence="1" id="KW-0812">Transmembrane</keyword>